<organism evidence="2 3">
    <name type="scientific">Copranaerobaculum intestinale</name>
    <dbReference type="NCBI Taxonomy" id="2692629"/>
    <lineage>
        <taxon>Bacteria</taxon>
        <taxon>Bacillati</taxon>
        <taxon>Bacillota</taxon>
        <taxon>Erysipelotrichia</taxon>
        <taxon>Erysipelotrichales</taxon>
        <taxon>Erysipelotrichaceae</taxon>
        <taxon>Copranaerobaculum</taxon>
    </lineage>
</organism>
<accession>A0A6N8U7I7</accession>
<evidence type="ECO:0000256" key="1">
    <source>
        <dbReference type="SAM" id="Phobius"/>
    </source>
</evidence>
<dbReference type="RefSeq" id="WP_160625209.1">
    <property type="nucleotide sequence ID" value="NZ_WUUQ01000002.1"/>
</dbReference>
<dbReference type="Pfam" id="PF06898">
    <property type="entry name" value="YqfD"/>
    <property type="match status" value="1"/>
</dbReference>
<keyword evidence="3" id="KW-1185">Reference proteome</keyword>
<reference evidence="2 3" key="1">
    <citation type="submission" date="2019-12" db="EMBL/GenBank/DDBJ databases">
        <authorList>
            <person name="Yang R."/>
        </authorList>
    </citation>
    <scope>NUCLEOTIDE SEQUENCE [LARGE SCALE GENOMIC DNA]</scope>
    <source>
        <strain evidence="2 3">DONG20-135</strain>
    </source>
</reference>
<keyword evidence="1" id="KW-0472">Membrane</keyword>
<proteinExistence type="predicted"/>
<keyword evidence="1" id="KW-1133">Transmembrane helix</keyword>
<dbReference type="AlphaFoldDB" id="A0A6N8U7I7"/>
<sequence length="308" mass="36326">MNKKIIGLDEWVIHTSLTRFLQMAHRHDWVIYDVHEEHHQLRFYASPFQRHDIERVYETARLRRTTGAIGLFMRNLRRPSRVLALLLSCLLWFGLSKTVFAVEIRGDKQESEELIRKTLVKMDKVPPFTDHGVKDVKAKLKKQLENDIAWLEIVKKGSRYVIYYTPKEFAEIEELSHKELIARKDAVIAGFDLQHGNKMFKINDYVKKGDILVSNIMPDSFQKPQELYVKGKVYGYTWNQIDVTMPRSRLPKAFDFYQLLFEARLKISDNFLKGDRIQKENILQFEEDAGTIRLSVLYTVYEDISTPR</sequence>
<dbReference type="InterPro" id="IPR010690">
    <property type="entry name" value="YqfD"/>
</dbReference>
<gene>
    <name evidence="2" type="ORF">GSF08_07590</name>
</gene>
<reference evidence="2 3" key="2">
    <citation type="submission" date="2020-01" db="EMBL/GenBank/DDBJ databases">
        <title>Clostridiaceae sp. nov. isolated from the gut of human by culturomics.</title>
        <authorList>
            <person name="Chang Y."/>
        </authorList>
    </citation>
    <scope>NUCLEOTIDE SEQUENCE [LARGE SCALE GENOMIC DNA]</scope>
    <source>
        <strain evidence="2 3">DONG20-135</strain>
    </source>
</reference>
<feature type="transmembrane region" description="Helical" evidence="1">
    <location>
        <begin position="82"/>
        <end position="102"/>
    </location>
</feature>
<protein>
    <submittedName>
        <fullName evidence="2">Sporulation protein</fullName>
    </submittedName>
</protein>
<comment type="caution">
    <text evidence="2">The sequence shown here is derived from an EMBL/GenBank/DDBJ whole genome shotgun (WGS) entry which is preliminary data.</text>
</comment>
<evidence type="ECO:0000313" key="3">
    <source>
        <dbReference type="Proteomes" id="UP000434036"/>
    </source>
</evidence>
<name>A0A6N8U7I7_9FIRM</name>
<dbReference type="EMBL" id="WUUQ01000002">
    <property type="protein sequence ID" value="MXQ73800.1"/>
    <property type="molecule type" value="Genomic_DNA"/>
</dbReference>
<evidence type="ECO:0000313" key="2">
    <source>
        <dbReference type="EMBL" id="MXQ73800.1"/>
    </source>
</evidence>
<keyword evidence="1" id="KW-0812">Transmembrane</keyword>
<dbReference type="Proteomes" id="UP000434036">
    <property type="component" value="Unassembled WGS sequence"/>
</dbReference>